<evidence type="ECO:0000313" key="2">
    <source>
        <dbReference type="EMBL" id="SFC95221.1"/>
    </source>
</evidence>
<organism evidence="2 3">
    <name type="scientific">Flavobacterium phragmitis</name>
    <dbReference type="NCBI Taxonomy" id="739143"/>
    <lineage>
        <taxon>Bacteria</taxon>
        <taxon>Pseudomonadati</taxon>
        <taxon>Bacteroidota</taxon>
        <taxon>Flavobacteriia</taxon>
        <taxon>Flavobacteriales</taxon>
        <taxon>Flavobacteriaceae</taxon>
        <taxon>Flavobacterium</taxon>
    </lineage>
</organism>
<dbReference type="PANTHER" id="PTHR18964">
    <property type="entry name" value="ROK (REPRESSOR, ORF, KINASE) FAMILY"/>
    <property type="match status" value="1"/>
</dbReference>
<sequence>MITTLNNTQIPQSYAIGIDVGGTALKCGVVNEFGEVLFSYLVSLKGAKTEQEIILLIANLIQQCTERLNESILGIGIGFPGVIEENVIIGGADNLPGFVQFPLGKVISELTDLPIIIDNDANLMGLGELSYGAAKYSSDAVFLTVGTGIGGAILIDHRLYSGFKNHGAELGHIVIEHGGLKCSCGGRGCLEAYASITALLEFYKKESGNSSNEIDGKYLIEKYHAGEPNAVKALERHFDYLASGIISFINIFSPQKVVIGGGISESGPFYINELIKRIDELVIPITAKHTEIVAANLGNKAGILGCAARVFQNFKSIEYETK</sequence>
<dbReference type="CDD" id="cd24068">
    <property type="entry name" value="ASKHA_NBD_ROK_FnNanK-like"/>
    <property type="match status" value="1"/>
</dbReference>
<keyword evidence="2" id="KW-0808">Transferase</keyword>
<keyword evidence="2" id="KW-0418">Kinase</keyword>
<proteinExistence type="inferred from homology"/>
<dbReference type="OrthoDB" id="9810372at2"/>
<dbReference type="STRING" id="739143.SAMN05216297_103206"/>
<dbReference type="Proteomes" id="UP000199672">
    <property type="component" value="Unassembled WGS sequence"/>
</dbReference>
<name>A0A1I1NC00_9FLAO</name>
<dbReference type="RefSeq" id="WP_091491873.1">
    <property type="nucleotide sequence ID" value="NZ_FOMH01000003.1"/>
</dbReference>
<dbReference type="PANTHER" id="PTHR18964:SF149">
    <property type="entry name" value="BIFUNCTIONAL UDP-N-ACETYLGLUCOSAMINE 2-EPIMERASE_N-ACETYLMANNOSAMINE KINASE"/>
    <property type="match status" value="1"/>
</dbReference>
<accession>A0A1I1NC00</accession>
<dbReference type="InterPro" id="IPR049874">
    <property type="entry name" value="ROK_cs"/>
</dbReference>
<reference evidence="3" key="1">
    <citation type="submission" date="2016-10" db="EMBL/GenBank/DDBJ databases">
        <authorList>
            <person name="Varghese N."/>
            <person name="Submissions S."/>
        </authorList>
    </citation>
    <scope>NUCLEOTIDE SEQUENCE [LARGE SCALE GENOMIC DNA]</scope>
    <source>
        <strain evidence="3">CGMCC 1.10370</strain>
    </source>
</reference>
<evidence type="ECO:0000313" key="3">
    <source>
        <dbReference type="Proteomes" id="UP000199672"/>
    </source>
</evidence>
<dbReference type="InterPro" id="IPR043129">
    <property type="entry name" value="ATPase_NBD"/>
</dbReference>
<dbReference type="SUPFAM" id="SSF53067">
    <property type="entry name" value="Actin-like ATPase domain"/>
    <property type="match status" value="1"/>
</dbReference>
<dbReference type="AlphaFoldDB" id="A0A1I1NC00"/>
<dbReference type="Gene3D" id="3.30.420.40">
    <property type="match status" value="2"/>
</dbReference>
<gene>
    <name evidence="2" type="ORF">SAMN05216297_103206</name>
</gene>
<protein>
    <submittedName>
        <fullName evidence="2">Glucokinase</fullName>
    </submittedName>
</protein>
<dbReference type="InterPro" id="IPR000600">
    <property type="entry name" value="ROK"/>
</dbReference>
<dbReference type="EMBL" id="FOMH01000003">
    <property type="protein sequence ID" value="SFC95221.1"/>
    <property type="molecule type" value="Genomic_DNA"/>
</dbReference>
<evidence type="ECO:0000256" key="1">
    <source>
        <dbReference type="ARBA" id="ARBA00006479"/>
    </source>
</evidence>
<keyword evidence="3" id="KW-1185">Reference proteome</keyword>
<dbReference type="Pfam" id="PF00480">
    <property type="entry name" value="ROK"/>
    <property type="match status" value="1"/>
</dbReference>
<comment type="similarity">
    <text evidence="1">Belongs to the ROK (NagC/XylR) family.</text>
</comment>
<dbReference type="PROSITE" id="PS01125">
    <property type="entry name" value="ROK"/>
    <property type="match status" value="1"/>
</dbReference>
<dbReference type="GO" id="GO:0016301">
    <property type="term" value="F:kinase activity"/>
    <property type="evidence" value="ECO:0007669"/>
    <property type="project" value="UniProtKB-KW"/>
</dbReference>